<dbReference type="InterPro" id="IPR042089">
    <property type="entry name" value="Peptidase_M13_dom_2"/>
</dbReference>
<keyword evidence="13" id="KW-1185">Reference proteome</keyword>
<evidence type="ECO:0000256" key="8">
    <source>
        <dbReference type="ARBA" id="ARBA00023049"/>
    </source>
</evidence>
<evidence type="ECO:0000256" key="4">
    <source>
        <dbReference type="ARBA" id="ARBA00022670"/>
    </source>
</evidence>
<dbReference type="GO" id="GO:0004222">
    <property type="term" value="F:metalloendopeptidase activity"/>
    <property type="evidence" value="ECO:0007669"/>
    <property type="project" value="InterPro"/>
</dbReference>
<dbReference type="SUPFAM" id="SSF55486">
    <property type="entry name" value="Metalloproteases ('zincins'), catalytic domain"/>
    <property type="match status" value="1"/>
</dbReference>
<dbReference type="AlphaFoldDB" id="A0A8I6RTT6"/>
<dbReference type="Gene3D" id="1.10.1380.10">
    <property type="entry name" value="Neutral endopeptidase , domain2"/>
    <property type="match status" value="1"/>
</dbReference>
<keyword evidence="7" id="KW-0862">Zinc</keyword>
<dbReference type="KEGG" id="clec:106667405"/>
<comment type="cofactor">
    <cofactor evidence="1">
        <name>Zn(2+)</name>
        <dbReference type="ChEBI" id="CHEBI:29105"/>
    </cofactor>
</comment>
<dbReference type="PANTHER" id="PTHR11733:SF224">
    <property type="entry name" value="NEPRILYSIN-2"/>
    <property type="match status" value="1"/>
</dbReference>
<keyword evidence="9" id="KW-1133">Transmembrane helix</keyword>
<evidence type="ECO:0000256" key="5">
    <source>
        <dbReference type="ARBA" id="ARBA00022723"/>
    </source>
</evidence>
<dbReference type="EnsemblMetazoa" id="XM_024225027.1">
    <property type="protein sequence ID" value="XP_024080795.1"/>
    <property type="gene ID" value="LOC106667405"/>
</dbReference>
<evidence type="ECO:0000256" key="6">
    <source>
        <dbReference type="ARBA" id="ARBA00022801"/>
    </source>
</evidence>
<organism evidence="12 13">
    <name type="scientific">Cimex lectularius</name>
    <name type="common">Bed bug</name>
    <name type="synonym">Acanthia lectularia</name>
    <dbReference type="NCBI Taxonomy" id="79782"/>
    <lineage>
        <taxon>Eukaryota</taxon>
        <taxon>Metazoa</taxon>
        <taxon>Ecdysozoa</taxon>
        <taxon>Arthropoda</taxon>
        <taxon>Hexapoda</taxon>
        <taxon>Insecta</taxon>
        <taxon>Pterygota</taxon>
        <taxon>Neoptera</taxon>
        <taxon>Paraneoptera</taxon>
        <taxon>Hemiptera</taxon>
        <taxon>Heteroptera</taxon>
        <taxon>Panheteroptera</taxon>
        <taxon>Cimicomorpha</taxon>
        <taxon>Cimicidae</taxon>
        <taxon>Cimex</taxon>
    </lineage>
</organism>
<dbReference type="RefSeq" id="XP_014250817.1">
    <property type="nucleotide sequence ID" value="XM_014395331.2"/>
</dbReference>
<evidence type="ECO:0000256" key="3">
    <source>
        <dbReference type="ARBA" id="ARBA00007357"/>
    </source>
</evidence>
<dbReference type="OMA" id="STMATHI"/>
<comment type="similarity">
    <text evidence="3">Belongs to the peptidase M13 family.</text>
</comment>
<dbReference type="InterPro" id="IPR024079">
    <property type="entry name" value="MetalloPept_cat_dom_sf"/>
</dbReference>
<dbReference type="Gene3D" id="3.40.390.10">
    <property type="entry name" value="Collagenase (Catalytic Domain)"/>
    <property type="match status" value="1"/>
</dbReference>
<keyword evidence="5" id="KW-0479">Metal-binding</keyword>
<dbReference type="InterPro" id="IPR018497">
    <property type="entry name" value="Peptidase_M13_C"/>
</dbReference>
<keyword evidence="9" id="KW-0812">Transmembrane</keyword>
<evidence type="ECO:0000256" key="1">
    <source>
        <dbReference type="ARBA" id="ARBA00001947"/>
    </source>
</evidence>
<reference evidence="12" key="1">
    <citation type="submission" date="2022-01" db="UniProtKB">
        <authorList>
            <consortium name="EnsemblMetazoa"/>
        </authorList>
    </citation>
    <scope>IDENTIFICATION</scope>
</reference>
<feature type="domain" description="Peptidase M13 N-terminal" evidence="11">
    <location>
        <begin position="102"/>
        <end position="490"/>
    </location>
</feature>
<dbReference type="EnsemblMetazoa" id="XM_014395331.2">
    <property type="protein sequence ID" value="XP_014250817.1"/>
    <property type="gene ID" value="LOC106667405"/>
</dbReference>
<proteinExistence type="inferred from homology"/>
<protein>
    <submittedName>
        <fullName evidence="12">Uncharacterized protein</fullName>
    </submittedName>
</protein>
<dbReference type="CDD" id="cd08662">
    <property type="entry name" value="M13"/>
    <property type="match status" value="1"/>
</dbReference>
<dbReference type="PRINTS" id="PR00786">
    <property type="entry name" value="NEPRILYSIN"/>
</dbReference>
<comment type="subcellular location">
    <subcellularLocation>
        <location evidence="2">Cell membrane</location>
        <topology evidence="2">Single-pass type II membrane protein</topology>
    </subcellularLocation>
</comment>
<evidence type="ECO:0000313" key="12">
    <source>
        <dbReference type="EnsemblMetazoa" id="XP_014250817.1"/>
    </source>
</evidence>
<evidence type="ECO:0000259" key="11">
    <source>
        <dbReference type="Pfam" id="PF05649"/>
    </source>
</evidence>
<feature type="transmembrane region" description="Helical" evidence="9">
    <location>
        <begin position="26"/>
        <end position="49"/>
    </location>
</feature>
<dbReference type="InterPro" id="IPR000718">
    <property type="entry name" value="Peptidase_M13"/>
</dbReference>
<keyword evidence="4" id="KW-0645">Protease</keyword>
<dbReference type="Pfam" id="PF01431">
    <property type="entry name" value="Peptidase_M13"/>
    <property type="match status" value="1"/>
</dbReference>
<dbReference type="RefSeq" id="XP_024080795.1">
    <property type="nucleotide sequence ID" value="XM_024225027.1"/>
</dbReference>
<name>A0A8I6RTT6_CIMLE</name>
<dbReference type="GO" id="GO:0016485">
    <property type="term" value="P:protein processing"/>
    <property type="evidence" value="ECO:0007669"/>
    <property type="project" value="TreeGrafter"/>
</dbReference>
<dbReference type="PANTHER" id="PTHR11733">
    <property type="entry name" value="ZINC METALLOPROTEASE FAMILY M13 NEPRILYSIN-RELATED"/>
    <property type="match status" value="1"/>
</dbReference>
<dbReference type="InterPro" id="IPR008753">
    <property type="entry name" value="Peptidase_M13_N"/>
</dbReference>
<evidence type="ECO:0000256" key="9">
    <source>
        <dbReference type="SAM" id="Phobius"/>
    </source>
</evidence>
<dbReference type="PROSITE" id="PS51885">
    <property type="entry name" value="NEPRILYSIN"/>
    <property type="match status" value="1"/>
</dbReference>
<dbReference type="EnsemblMetazoa" id="XM_024225026.1">
    <property type="protein sequence ID" value="XP_024080794.1"/>
    <property type="gene ID" value="LOC106667405"/>
</dbReference>
<dbReference type="GeneID" id="106667405"/>
<dbReference type="CTD" id="40588"/>
<sequence>MTNPPSQIVIKNPTWWRRRTQMERGLIFMTISTALLCIVLVAALAVTSYKEMEEPLPAMSALNMTEEKSAKTPQKKPEICLDEGCVHAASMVLGNMDMSVEPCDDFYQFVCGQFRKRFIPDHKSALNYFSLISDKLEGQLRDILTEPSLPGEIQPIYDAKSLYQLCMNETKIEMYGTEPVLKLFEQLGGWPVLDENWDRDGSWNWRDTIYKFRAHGFSVDYFFDFSIGSDLKNTSYRIITFDQPPLGLSREYLVQGMNHTKVKAYYDYMVDIAVLFSADEAQARKQLMESLELEMQLAKLSLPREERRNANKLYNKMTLGSMMLKFPTIPWREYVTRLLPPMYDIKEEEPVIVAVPEYITGVEKILEQTPKKVLANYLLWRAASSTIFYLPTRFRDRQQKYARATSGSKMRQPRWMECSGLAAGSVSLAVSSLYVERYFNDEAKQMALDLVDRVKKEFFHTLETLDWMDEETRKAALEKAGSMVAHIAYPEELRNKKKIVDFYKEVFLPARPVQSSVLPTAERDLMSELCLFKLTIDRDGDYLQAILNLTTFGTNYTLSQLREKINKTDWISHSKAAVVNAYYSPLENSIQFPAGILQEIFFSDKRPSYMNFGTIGFVIGHEITHGFDDQGKQFDKNGDLMEWWADETKTKYSEMAQCIINQYGNYTSKQVNMKLNGINTQGENIADNGGLKHAYRAYLSWVADNGEEPRLPGLHQFTPLQMFWVSTASSWCSAFRPESLSNLITTGYHSPPEFRILGPMSNLPEFAKDFNCPLGSRMNPVKKCVVW</sequence>
<dbReference type="GO" id="GO:0046872">
    <property type="term" value="F:metal ion binding"/>
    <property type="evidence" value="ECO:0007669"/>
    <property type="project" value="UniProtKB-KW"/>
</dbReference>
<keyword evidence="9" id="KW-0472">Membrane</keyword>
<keyword evidence="8" id="KW-0482">Metalloprotease</keyword>
<evidence type="ECO:0000256" key="2">
    <source>
        <dbReference type="ARBA" id="ARBA00004401"/>
    </source>
</evidence>
<evidence type="ECO:0000313" key="13">
    <source>
        <dbReference type="Proteomes" id="UP000494040"/>
    </source>
</evidence>
<feature type="domain" description="Peptidase M13 C-terminal" evidence="10">
    <location>
        <begin position="580"/>
        <end position="785"/>
    </location>
</feature>
<dbReference type="OrthoDB" id="6475849at2759"/>
<accession>A0A8I6RTT6</accession>
<dbReference type="Proteomes" id="UP000494040">
    <property type="component" value="Unassembled WGS sequence"/>
</dbReference>
<dbReference type="GO" id="GO:0005886">
    <property type="term" value="C:plasma membrane"/>
    <property type="evidence" value="ECO:0007669"/>
    <property type="project" value="UniProtKB-SubCell"/>
</dbReference>
<dbReference type="RefSeq" id="XP_024080794.1">
    <property type="nucleotide sequence ID" value="XM_024225026.1"/>
</dbReference>
<keyword evidence="6" id="KW-0378">Hydrolase</keyword>
<evidence type="ECO:0000259" key="10">
    <source>
        <dbReference type="Pfam" id="PF01431"/>
    </source>
</evidence>
<dbReference type="Pfam" id="PF05649">
    <property type="entry name" value="Peptidase_M13_N"/>
    <property type="match status" value="1"/>
</dbReference>
<evidence type="ECO:0000256" key="7">
    <source>
        <dbReference type="ARBA" id="ARBA00022833"/>
    </source>
</evidence>